<evidence type="ECO:0000313" key="21">
    <source>
        <dbReference type="EMBL" id="JAC95854.1"/>
    </source>
</evidence>
<evidence type="ECO:0000256" key="1">
    <source>
        <dbReference type="ARBA" id="ARBA00001933"/>
    </source>
</evidence>
<dbReference type="Gene3D" id="3.90.1150.10">
    <property type="entry name" value="Aspartate Aminotransferase, domain 1"/>
    <property type="match status" value="1"/>
</dbReference>
<comment type="catalytic activity">
    <reaction evidence="17">
        <text>L-selenocystathionine + H2O = L-selenocysteine + 2-oxobutanoate + NH4(+)</text>
        <dbReference type="Rhea" id="RHEA:31151"/>
        <dbReference type="ChEBI" id="CHEBI:15377"/>
        <dbReference type="ChEBI" id="CHEBI:16763"/>
        <dbReference type="ChEBI" id="CHEBI:28938"/>
        <dbReference type="ChEBI" id="CHEBI:57843"/>
        <dbReference type="ChEBI" id="CHEBI:62226"/>
    </reaction>
    <physiologicalReaction direction="left-to-right" evidence="17">
        <dbReference type="Rhea" id="RHEA:31152"/>
    </physiologicalReaction>
</comment>
<dbReference type="FunFam" id="3.90.1150.10:FF:000008">
    <property type="entry name" value="Cystathionine gamma-synthase"/>
    <property type="match status" value="1"/>
</dbReference>
<evidence type="ECO:0000256" key="4">
    <source>
        <dbReference type="ARBA" id="ARBA00012085"/>
    </source>
</evidence>
<dbReference type="EMBL" id="GBSI01000642">
    <property type="protein sequence ID" value="JAC95854.1"/>
    <property type="molecule type" value="Transcribed_RNA"/>
</dbReference>
<evidence type="ECO:0000256" key="20">
    <source>
        <dbReference type="RuleBase" id="RU362118"/>
    </source>
</evidence>
<dbReference type="PANTHER" id="PTHR11808">
    <property type="entry name" value="TRANS-SULFURATION ENZYME FAMILY MEMBER"/>
    <property type="match status" value="1"/>
</dbReference>
<dbReference type="FunFam" id="3.40.640.10:FF:000009">
    <property type="entry name" value="Cystathionine gamma-synthase homolog"/>
    <property type="match status" value="1"/>
</dbReference>
<dbReference type="UniPathway" id="UPA00136">
    <property type="reaction ID" value="UER00202"/>
</dbReference>
<evidence type="ECO:0000256" key="10">
    <source>
        <dbReference type="ARBA" id="ARBA00045076"/>
    </source>
</evidence>
<comment type="catalytic activity">
    <reaction evidence="18">
        <text>L-homocysteine + H2O = 2-oxobutanoate + hydrogen sulfide + NH4(+) + H(+)</text>
        <dbReference type="Rhea" id="RHEA:14501"/>
        <dbReference type="ChEBI" id="CHEBI:15377"/>
        <dbReference type="ChEBI" id="CHEBI:15378"/>
        <dbReference type="ChEBI" id="CHEBI:16763"/>
        <dbReference type="ChEBI" id="CHEBI:28938"/>
        <dbReference type="ChEBI" id="CHEBI:29919"/>
        <dbReference type="ChEBI" id="CHEBI:58199"/>
        <dbReference type="EC" id="4.4.1.2"/>
    </reaction>
    <physiologicalReaction direction="left-to-right" evidence="18">
        <dbReference type="Rhea" id="RHEA:14502"/>
    </physiologicalReaction>
</comment>
<dbReference type="GO" id="GO:0047982">
    <property type="term" value="F:homocysteine desulfhydrase activity"/>
    <property type="evidence" value="ECO:0007669"/>
    <property type="project" value="UniProtKB-EC"/>
</dbReference>
<keyword evidence="21" id="KW-0456">Lyase</keyword>
<evidence type="ECO:0000256" key="15">
    <source>
        <dbReference type="ARBA" id="ARBA00047376"/>
    </source>
</evidence>
<dbReference type="SUPFAM" id="SSF53383">
    <property type="entry name" value="PLP-dependent transferases"/>
    <property type="match status" value="1"/>
</dbReference>
<sequence length="405" mass="44827">MEGAKESRSGFLPPFKHFATQAIHVGQEPEQWSSLAVVPPISLATTFKQRAPGQHSGFEYSRCGNPTRDCLEKAVAALDGGKYCLAYASGLAATVNIAHLLKAGDTVICTDDVYGGTNRYFRRIATDMGLKAVFVDCTKLECLEAAITPETKLVWIETPTNPMLKVVDIQGCANIVHKHKGVILVVDNTFMSAYFQRPLSLGADICMYSATKYMNGHSDVVMGLVSLNNNELHEKLRFLQYSIGAIPSPFDCYLCNRGLKTLPIRMKQHFRNALAVAKYLESDPRVEKVIFPGLQSHPQYDLMQRQCTGCPGMISFYIKGNLENASRFLKNLKLFTLAESLGGYESLAEHPAIMTHASVPKEDREVLGISDTLIRISIGLEDSEDLLEDLDQALKAAIPDYRIRN</sequence>
<evidence type="ECO:0000256" key="6">
    <source>
        <dbReference type="ARBA" id="ARBA00022898"/>
    </source>
</evidence>
<dbReference type="GO" id="GO:0019343">
    <property type="term" value="P:cysteine biosynthetic process via cystathionine"/>
    <property type="evidence" value="ECO:0007669"/>
    <property type="project" value="TreeGrafter"/>
</dbReference>
<organism evidence="21">
    <name type="scientific">Hypsiglena sp. JMG-2014</name>
    <dbReference type="NCBI Taxonomy" id="1550645"/>
    <lineage>
        <taxon>Eukaryota</taxon>
        <taxon>Metazoa</taxon>
        <taxon>Chordata</taxon>
        <taxon>Craniata</taxon>
        <taxon>Vertebrata</taxon>
        <taxon>Euteleostomi</taxon>
        <taxon>Lepidosauria</taxon>
        <taxon>Squamata</taxon>
        <taxon>Bifurcata</taxon>
        <taxon>Unidentata</taxon>
        <taxon>Episquamata</taxon>
        <taxon>Toxicofera</taxon>
        <taxon>Serpentes</taxon>
        <taxon>Colubroidea</taxon>
        <taxon>Dipsadidae</taxon>
        <taxon>Hypsiglena</taxon>
    </lineage>
</organism>
<dbReference type="AlphaFoldDB" id="A0A098M0V7"/>
<dbReference type="InterPro" id="IPR015421">
    <property type="entry name" value="PyrdxlP-dep_Trfase_major"/>
</dbReference>
<protein>
    <recommendedName>
        <fullName evidence="5">Cystathionine gamma-lyase</fullName>
        <ecNumber evidence="4">4.4.1.1</ecNumber>
        <ecNumber evidence="12">4.4.1.2</ecNumber>
    </recommendedName>
    <alternativeName>
        <fullName evidence="14">Cysteine desulfhydrase</fullName>
    </alternativeName>
    <alternativeName>
        <fullName evidence="9">Cysteine-protein sulfhydrase</fullName>
    </alternativeName>
    <alternativeName>
        <fullName evidence="8">Gamma-cystathionase</fullName>
    </alternativeName>
    <alternativeName>
        <fullName evidence="13">Homocysteine desulfhydrase</fullName>
    </alternativeName>
</protein>
<keyword evidence="7" id="KW-0198">Cysteine biosynthesis</keyword>
<dbReference type="GO" id="GO:0004123">
    <property type="term" value="F:cystathionine gamma-lyase activity"/>
    <property type="evidence" value="ECO:0007669"/>
    <property type="project" value="TreeGrafter"/>
</dbReference>
<comment type="catalytic activity">
    <reaction evidence="10">
        <text>L-homoserine = 2-oxobutanoate + NH4(+)</text>
        <dbReference type="Rhea" id="RHEA:24923"/>
        <dbReference type="ChEBI" id="CHEBI:16763"/>
        <dbReference type="ChEBI" id="CHEBI:28938"/>
        <dbReference type="ChEBI" id="CHEBI:57476"/>
        <dbReference type="EC" id="4.4.1.1"/>
    </reaction>
    <physiologicalReaction direction="left-to-right" evidence="10">
        <dbReference type="Rhea" id="RHEA:24924"/>
    </physiologicalReaction>
</comment>
<evidence type="ECO:0000256" key="5">
    <source>
        <dbReference type="ARBA" id="ARBA00017343"/>
    </source>
</evidence>
<evidence type="ECO:0000256" key="19">
    <source>
        <dbReference type="PIRSR" id="PIRSR001434-2"/>
    </source>
</evidence>
<evidence type="ECO:0000256" key="9">
    <source>
        <dbReference type="ARBA" id="ARBA00031772"/>
    </source>
</evidence>
<comment type="pathway">
    <text evidence="2">Amino-acid biosynthesis; L-cysteine biosynthesis; L-cysteine from L-homocysteine and L-serine: step 2/2.</text>
</comment>
<proteinExistence type="inferred from homology"/>
<reference evidence="21" key="1">
    <citation type="submission" date="2014-09" db="EMBL/GenBank/DDBJ databases">
        <title>RNA-seq and high-definition mass spectrometry reveal the complex and divergent venoms of two rear-fanged colubrid snakes.</title>
        <authorList>
            <person name="McGivern J.J."/>
            <person name="Wray K.P."/>
            <person name="Margres M.J."/>
            <person name="Couch M.E."/>
            <person name="Mackessy S.P."/>
            <person name="Rokyta D.R."/>
        </authorList>
    </citation>
    <scope>NUCLEOTIDE SEQUENCE</scope>
    <source>
        <tissue evidence="21">Venom gland</tissue>
    </source>
</reference>
<comment type="subunit">
    <text evidence="11">Homotetramer. Interacts with CALM in a calcium-dependent manner.</text>
</comment>
<evidence type="ECO:0000256" key="18">
    <source>
        <dbReference type="ARBA" id="ARBA00048780"/>
    </source>
</evidence>
<name>A0A098M0V7_9SAUR</name>
<dbReference type="InterPro" id="IPR015424">
    <property type="entry name" value="PyrdxlP-dep_Trfase"/>
</dbReference>
<evidence type="ECO:0000256" key="11">
    <source>
        <dbReference type="ARBA" id="ARBA00046537"/>
    </source>
</evidence>
<evidence type="ECO:0000256" key="13">
    <source>
        <dbReference type="ARBA" id="ARBA00047199"/>
    </source>
</evidence>
<comment type="catalytic activity">
    <reaction evidence="15">
        <text>L-cysteine + H2O = hydrogen sulfide + pyruvate + NH4(+) + H(+)</text>
        <dbReference type="Rhea" id="RHEA:24931"/>
        <dbReference type="ChEBI" id="CHEBI:15361"/>
        <dbReference type="ChEBI" id="CHEBI:15377"/>
        <dbReference type="ChEBI" id="CHEBI:15378"/>
        <dbReference type="ChEBI" id="CHEBI:28938"/>
        <dbReference type="ChEBI" id="CHEBI:29919"/>
        <dbReference type="ChEBI" id="CHEBI:35235"/>
        <dbReference type="EC" id="4.4.1.1"/>
    </reaction>
    <physiologicalReaction direction="left-to-right" evidence="15">
        <dbReference type="Rhea" id="RHEA:24932"/>
    </physiologicalReaction>
</comment>
<feature type="modified residue" description="N6-(pyridoxal phosphate)lysine" evidence="19">
    <location>
        <position position="212"/>
    </location>
</feature>
<dbReference type="PANTHER" id="PTHR11808:SF15">
    <property type="entry name" value="CYSTATHIONINE GAMMA-LYASE"/>
    <property type="match status" value="1"/>
</dbReference>
<dbReference type="InterPro" id="IPR000277">
    <property type="entry name" value="Cys/Met-Metab_PyrdxlP-dep_enz"/>
</dbReference>
<dbReference type="GO" id="GO:0005737">
    <property type="term" value="C:cytoplasm"/>
    <property type="evidence" value="ECO:0007669"/>
    <property type="project" value="TreeGrafter"/>
</dbReference>
<comment type="cofactor">
    <cofactor evidence="1 20">
        <name>pyridoxal 5'-phosphate</name>
        <dbReference type="ChEBI" id="CHEBI:597326"/>
    </cofactor>
</comment>
<evidence type="ECO:0000256" key="14">
    <source>
        <dbReference type="ARBA" id="ARBA00047211"/>
    </source>
</evidence>
<evidence type="ECO:0000256" key="12">
    <source>
        <dbReference type="ARBA" id="ARBA00047175"/>
    </source>
</evidence>
<dbReference type="GO" id="GO:0019346">
    <property type="term" value="P:transsulfuration"/>
    <property type="evidence" value="ECO:0007669"/>
    <property type="project" value="InterPro"/>
</dbReference>
<evidence type="ECO:0000256" key="3">
    <source>
        <dbReference type="ARBA" id="ARBA00009077"/>
    </source>
</evidence>
<dbReference type="GO" id="GO:0030170">
    <property type="term" value="F:pyridoxal phosphate binding"/>
    <property type="evidence" value="ECO:0007669"/>
    <property type="project" value="InterPro"/>
</dbReference>
<comment type="catalytic activity">
    <reaction evidence="16">
        <text>L,L-cystathionine + H2O = 2-oxobutanoate + L-cysteine + NH4(+)</text>
        <dbReference type="Rhea" id="RHEA:14005"/>
        <dbReference type="ChEBI" id="CHEBI:15377"/>
        <dbReference type="ChEBI" id="CHEBI:16763"/>
        <dbReference type="ChEBI" id="CHEBI:28938"/>
        <dbReference type="ChEBI" id="CHEBI:35235"/>
        <dbReference type="ChEBI" id="CHEBI:58161"/>
        <dbReference type="EC" id="4.4.1.1"/>
    </reaction>
    <physiologicalReaction direction="left-to-right" evidence="16">
        <dbReference type="Rhea" id="RHEA:14006"/>
    </physiologicalReaction>
</comment>
<dbReference type="Pfam" id="PF01053">
    <property type="entry name" value="Cys_Met_Meta_PP"/>
    <property type="match status" value="1"/>
</dbReference>
<accession>A0A098M0V7</accession>
<dbReference type="InterPro" id="IPR015422">
    <property type="entry name" value="PyrdxlP-dep_Trfase_small"/>
</dbReference>
<evidence type="ECO:0000256" key="17">
    <source>
        <dbReference type="ARBA" id="ARBA00048625"/>
    </source>
</evidence>
<dbReference type="InterPro" id="IPR054542">
    <property type="entry name" value="Cys_met_metab_PP"/>
</dbReference>
<keyword evidence="6 19" id="KW-0663">Pyridoxal phosphate</keyword>
<comment type="similarity">
    <text evidence="3 20">Belongs to the trans-sulfuration enzymes family.</text>
</comment>
<dbReference type="EC" id="4.4.1.2" evidence="12"/>
<evidence type="ECO:0000256" key="2">
    <source>
        <dbReference type="ARBA" id="ARBA00005038"/>
    </source>
</evidence>
<evidence type="ECO:0000256" key="8">
    <source>
        <dbReference type="ARBA" id="ARBA00029853"/>
    </source>
</evidence>
<dbReference type="Gene3D" id="3.40.640.10">
    <property type="entry name" value="Type I PLP-dependent aspartate aminotransferase-like (Major domain)"/>
    <property type="match status" value="1"/>
</dbReference>
<dbReference type="CDD" id="cd00614">
    <property type="entry name" value="CGS_like"/>
    <property type="match status" value="1"/>
</dbReference>
<evidence type="ECO:0000256" key="16">
    <source>
        <dbReference type="ARBA" id="ARBA00047477"/>
    </source>
</evidence>
<dbReference type="EC" id="4.4.1.1" evidence="4"/>
<dbReference type="PIRSF" id="PIRSF001434">
    <property type="entry name" value="CGS"/>
    <property type="match status" value="1"/>
</dbReference>
<dbReference type="PROSITE" id="PS00868">
    <property type="entry name" value="CYS_MET_METAB_PP"/>
    <property type="match status" value="1"/>
</dbReference>
<keyword evidence="7" id="KW-0028">Amino-acid biosynthesis</keyword>
<evidence type="ECO:0000256" key="7">
    <source>
        <dbReference type="ARBA" id="ARBA00023192"/>
    </source>
</evidence>